<keyword evidence="2" id="KW-1185">Reference proteome</keyword>
<organism evidence="1 2">
    <name type="scientific">Acinetobacter amyesii</name>
    <dbReference type="NCBI Taxonomy" id="2942470"/>
    <lineage>
        <taxon>Bacteria</taxon>
        <taxon>Pseudomonadati</taxon>
        <taxon>Pseudomonadota</taxon>
        <taxon>Gammaproteobacteria</taxon>
        <taxon>Moraxellales</taxon>
        <taxon>Moraxellaceae</taxon>
        <taxon>Acinetobacter</taxon>
    </lineage>
</organism>
<gene>
    <name evidence="1" type="ORF">B1202_15840</name>
</gene>
<dbReference type="AlphaFoldDB" id="A0A1T1GPZ6"/>
<accession>A0A1T1GPZ6</accession>
<sequence>MKTEPWIEDNDPLKPYYGKLSNKQYTDISNIFTLWINHKNYIDPSIISKNKKLNLLDFSNRYKEKCNQALYELLCESLKQTDGYLYWLPMNNVKSENIFAAYSPAMIAKTPIEAKYLDYASRSFLQMQNGGYAIVESNLNFIALVIDGYYMQVALHSNFMNEKFQEYLDSWNEIEKNLDEITVQCLSHAHSIQ</sequence>
<protein>
    <submittedName>
        <fullName evidence="1">Uncharacterized protein</fullName>
    </submittedName>
</protein>
<dbReference type="RefSeq" id="WP_228145180.1">
    <property type="nucleotide sequence ID" value="NZ_JAMCOZ010000011.1"/>
</dbReference>
<evidence type="ECO:0000313" key="2">
    <source>
        <dbReference type="Proteomes" id="UP000191160"/>
    </source>
</evidence>
<evidence type="ECO:0000313" key="1">
    <source>
        <dbReference type="EMBL" id="OOV79682.1"/>
    </source>
</evidence>
<name>A0A1T1GPZ6_9GAMM</name>
<proteinExistence type="predicted"/>
<reference evidence="1 2" key="1">
    <citation type="submission" date="2017-02" db="EMBL/GenBank/DDBJ databases">
        <title>Acinetobacter sp. ANC 4945, whole genome shotgun sequencing project.</title>
        <authorList>
            <person name="Radolfova-Krizova L."/>
            <person name="Al Atrouni A."/>
            <person name="Nemec A."/>
        </authorList>
    </citation>
    <scope>NUCLEOTIDE SEQUENCE [LARGE SCALE GENOMIC DNA]</scope>
    <source>
        <strain evidence="1 2">ANC 4945</strain>
    </source>
</reference>
<dbReference type="EMBL" id="MVKX01000013">
    <property type="protein sequence ID" value="OOV79682.1"/>
    <property type="molecule type" value="Genomic_DNA"/>
</dbReference>
<comment type="caution">
    <text evidence="1">The sequence shown here is derived from an EMBL/GenBank/DDBJ whole genome shotgun (WGS) entry which is preliminary data.</text>
</comment>
<dbReference type="Proteomes" id="UP000191160">
    <property type="component" value="Unassembled WGS sequence"/>
</dbReference>